<dbReference type="PANTHER" id="PTHR24251:SF28">
    <property type="entry name" value="NEUROPILIN AND TOLLOID-LIKE, ISOFORM B"/>
    <property type="match status" value="1"/>
</dbReference>
<dbReference type="AlphaFoldDB" id="B0XAR0"/>
<evidence type="ECO:0000259" key="5">
    <source>
        <dbReference type="PROSITE" id="PS01180"/>
    </source>
</evidence>
<reference evidence="6" key="1">
    <citation type="submission" date="2007-03" db="EMBL/GenBank/DDBJ databases">
        <title>Annotation of Culex pipiens quinquefasciatus.</title>
        <authorList>
            <consortium name="The Broad Institute Genome Sequencing Platform"/>
            <person name="Atkinson P.W."/>
            <person name="Hemingway J."/>
            <person name="Christensen B.M."/>
            <person name="Higgs S."/>
            <person name="Kodira C."/>
            <person name="Hannick L."/>
            <person name="Megy K."/>
            <person name="O'Leary S."/>
            <person name="Pearson M."/>
            <person name="Haas B.J."/>
            <person name="Mauceli E."/>
            <person name="Wortman J.R."/>
            <person name="Lee N.H."/>
            <person name="Guigo R."/>
            <person name="Stanke M."/>
            <person name="Alvarado L."/>
            <person name="Amedeo P."/>
            <person name="Antoine C.H."/>
            <person name="Arensburger P."/>
            <person name="Bidwell S.L."/>
            <person name="Crawford M."/>
            <person name="Camaro F."/>
            <person name="Devon K."/>
            <person name="Engels R."/>
            <person name="Hammond M."/>
            <person name="Howarth C."/>
            <person name="Koehrsen M."/>
            <person name="Lawson D."/>
            <person name="Montgomery P."/>
            <person name="Nene V."/>
            <person name="Nusbaum C."/>
            <person name="Puiu D."/>
            <person name="Romero-Severson J."/>
            <person name="Severson D.W."/>
            <person name="Shumway M."/>
            <person name="Sisk P."/>
            <person name="Stolte C."/>
            <person name="Zeng Q."/>
            <person name="Eisenstadt E."/>
            <person name="Fraser-Liggett C."/>
            <person name="Strausberg R."/>
            <person name="Galagan J."/>
            <person name="Birren B."/>
            <person name="Collins F.H."/>
        </authorList>
    </citation>
    <scope>NUCLEOTIDE SEQUENCE [LARGE SCALE GENOMIC DNA]</scope>
    <source>
        <strain evidence="6">JHB</strain>
    </source>
</reference>
<dbReference type="InterPro" id="IPR000859">
    <property type="entry name" value="CUB_dom"/>
</dbReference>
<dbReference type="InParanoid" id="B0XAR0"/>
<evidence type="ECO:0000256" key="2">
    <source>
        <dbReference type="ARBA" id="ARBA00023157"/>
    </source>
</evidence>
<dbReference type="EnsemblMetazoa" id="CPIJ016275-RA">
    <property type="protein sequence ID" value="CPIJ016275-PA"/>
    <property type="gene ID" value="CPIJ016275"/>
</dbReference>
<evidence type="ECO:0000313" key="8">
    <source>
        <dbReference type="Proteomes" id="UP000002320"/>
    </source>
</evidence>
<comment type="caution">
    <text evidence="3">Lacks conserved residue(s) required for the propagation of feature annotation.</text>
</comment>
<feature type="domain" description="CUB" evidence="5">
    <location>
        <begin position="170"/>
        <end position="285"/>
    </location>
</feature>
<feature type="compositionally biased region" description="Basic residues" evidence="4">
    <location>
        <begin position="43"/>
        <end position="52"/>
    </location>
</feature>
<evidence type="ECO:0000256" key="4">
    <source>
        <dbReference type="SAM" id="MobiDB-lite"/>
    </source>
</evidence>
<organism>
    <name type="scientific">Culex quinquefasciatus</name>
    <name type="common">Southern house mosquito</name>
    <name type="synonym">Culex pungens</name>
    <dbReference type="NCBI Taxonomy" id="7176"/>
    <lineage>
        <taxon>Eukaryota</taxon>
        <taxon>Metazoa</taxon>
        <taxon>Ecdysozoa</taxon>
        <taxon>Arthropoda</taxon>
        <taxon>Hexapoda</taxon>
        <taxon>Insecta</taxon>
        <taxon>Pterygota</taxon>
        <taxon>Neoptera</taxon>
        <taxon>Endopterygota</taxon>
        <taxon>Diptera</taxon>
        <taxon>Nematocera</taxon>
        <taxon>Culicoidea</taxon>
        <taxon>Culicidae</taxon>
        <taxon>Culicinae</taxon>
        <taxon>Culicini</taxon>
        <taxon>Culex</taxon>
        <taxon>Culex</taxon>
    </lineage>
</organism>
<dbReference type="SUPFAM" id="SSF49854">
    <property type="entry name" value="Spermadhesin, CUB domain"/>
    <property type="match status" value="1"/>
</dbReference>
<feature type="compositionally biased region" description="Basic and acidic residues" evidence="4">
    <location>
        <begin position="7"/>
        <end position="19"/>
    </location>
</feature>
<dbReference type="VEuPathDB" id="VectorBase:CQUJHB017557"/>
<sequence length="292" mass="31907">MSPACYDEQKKVETTEGARAKIKTNFNLVGPDTRDSGDGPGGGKRRRRHHHQTSSEETVAGVEKGRKRGWNFEQSLQARTGTSLLFGCCLLLATATGTVTSTTSATSSPPVQLLGGIPPAAVTEPTPNVAAEHIINLERDGGVSFIARKDIRPQRAVPPEYAGASALPHCESFTMGNPDQKMLYSPGAPGNYPNNSDCVVVLEAPVGSLVRLDFRDHFHVEPSDECKYDYLEIRDGAHGFSTLIGKYCGTTYPPMITSKERFLWLHFHSDENIEYGGFVVVYEYVPRPTSCE</sequence>
<evidence type="ECO:0000313" key="6">
    <source>
        <dbReference type="EMBL" id="EDS43849.1"/>
    </source>
</evidence>
<keyword evidence="2" id="KW-1015">Disulfide bond</keyword>
<dbReference type="SMART" id="SM00042">
    <property type="entry name" value="CUB"/>
    <property type="match status" value="1"/>
</dbReference>
<dbReference type="EMBL" id="DS232593">
    <property type="protein sequence ID" value="EDS43849.1"/>
    <property type="molecule type" value="Genomic_DNA"/>
</dbReference>
<gene>
    <name evidence="7" type="primary">6050073</name>
    <name evidence="6" type="ORF">CpipJ_CPIJ016275</name>
</gene>
<dbReference type="CDD" id="cd00041">
    <property type="entry name" value="CUB"/>
    <property type="match status" value="1"/>
</dbReference>
<dbReference type="InterPro" id="IPR035914">
    <property type="entry name" value="Sperma_CUB_dom_sf"/>
</dbReference>
<dbReference type="FunFam" id="2.60.120.290:FF:000013">
    <property type="entry name" value="Membrane frizzled-related protein"/>
    <property type="match status" value="1"/>
</dbReference>
<dbReference type="PANTHER" id="PTHR24251">
    <property type="entry name" value="OVOCHYMASE-RELATED"/>
    <property type="match status" value="1"/>
</dbReference>
<dbReference type="HOGENOM" id="CLU_953947_0_0_1"/>
<evidence type="ECO:0000256" key="1">
    <source>
        <dbReference type="ARBA" id="ARBA00022737"/>
    </source>
</evidence>
<dbReference type="Pfam" id="PF00431">
    <property type="entry name" value="CUB"/>
    <property type="match status" value="1"/>
</dbReference>
<evidence type="ECO:0000256" key="3">
    <source>
        <dbReference type="PROSITE-ProRule" id="PRU00059"/>
    </source>
</evidence>
<proteinExistence type="predicted"/>
<dbReference type="PROSITE" id="PS01180">
    <property type="entry name" value="CUB"/>
    <property type="match status" value="1"/>
</dbReference>
<dbReference type="Gene3D" id="2.60.120.290">
    <property type="entry name" value="Spermadhesin, CUB domain"/>
    <property type="match status" value="1"/>
</dbReference>
<name>B0XAR0_CULQU</name>
<dbReference type="OrthoDB" id="9971251at2759"/>
<dbReference type="Proteomes" id="UP000002320">
    <property type="component" value="Unassembled WGS sequence"/>
</dbReference>
<dbReference type="KEGG" id="cqu:CpipJ_CPIJ016275"/>
<accession>B0XAR0</accession>
<dbReference type="eggNOG" id="ENOG502QW0Z">
    <property type="taxonomic scope" value="Eukaryota"/>
</dbReference>
<feature type="region of interest" description="Disordered" evidence="4">
    <location>
        <begin position="1"/>
        <end position="64"/>
    </location>
</feature>
<evidence type="ECO:0000313" key="7">
    <source>
        <dbReference type="EnsemblMetazoa" id="CPIJ016275-PA"/>
    </source>
</evidence>
<keyword evidence="1" id="KW-0677">Repeat</keyword>
<dbReference type="VEuPathDB" id="VectorBase:CPIJ016275"/>
<protein>
    <recommendedName>
        <fullName evidence="5">CUB domain-containing protein</fullName>
    </recommendedName>
</protein>
<keyword evidence="8" id="KW-1185">Reference proteome</keyword>
<reference evidence="7" key="2">
    <citation type="submission" date="2020-05" db="UniProtKB">
        <authorList>
            <consortium name="EnsemblMetazoa"/>
        </authorList>
    </citation>
    <scope>IDENTIFICATION</scope>
    <source>
        <strain evidence="7">JHB</strain>
    </source>
</reference>